<dbReference type="InterPro" id="IPR036404">
    <property type="entry name" value="Jacalin-like_lectin_dom_sf"/>
</dbReference>
<dbReference type="Proteomes" id="UP000235145">
    <property type="component" value="Unassembled WGS sequence"/>
</dbReference>
<proteinExistence type="predicted"/>
<reference evidence="1 2" key="1">
    <citation type="journal article" date="2017" name="Nat. Commun.">
        <title>Genome assembly with in vitro proximity ligation data and whole-genome triplication in lettuce.</title>
        <authorList>
            <person name="Reyes-Chin-Wo S."/>
            <person name="Wang Z."/>
            <person name="Yang X."/>
            <person name="Kozik A."/>
            <person name="Arikit S."/>
            <person name="Song C."/>
            <person name="Xia L."/>
            <person name="Froenicke L."/>
            <person name="Lavelle D.O."/>
            <person name="Truco M.J."/>
            <person name="Xia R."/>
            <person name="Zhu S."/>
            <person name="Xu C."/>
            <person name="Xu H."/>
            <person name="Xu X."/>
            <person name="Cox K."/>
            <person name="Korf I."/>
            <person name="Meyers B.C."/>
            <person name="Michelmore R.W."/>
        </authorList>
    </citation>
    <scope>NUCLEOTIDE SEQUENCE [LARGE SCALE GENOMIC DNA]</scope>
    <source>
        <strain evidence="2">cv. Salinas</strain>
        <tissue evidence="1">Seedlings</tissue>
    </source>
</reference>
<gene>
    <name evidence="1" type="ORF">LSAT_V11C100007980</name>
</gene>
<dbReference type="Gene3D" id="2.100.10.30">
    <property type="entry name" value="Jacalin-like lectin domain"/>
    <property type="match status" value="1"/>
</dbReference>
<organism evidence="1 2">
    <name type="scientific">Lactuca sativa</name>
    <name type="common">Garden lettuce</name>
    <dbReference type="NCBI Taxonomy" id="4236"/>
    <lineage>
        <taxon>Eukaryota</taxon>
        <taxon>Viridiplantae</taxon>
        <taxon>Streptophyta</taxon>
        <taxon>Embryophyta</taxon>
        <taxon>Tracheophyta</taxon>
        <taxon>Spermatophyta</taxon>
        <taxon>Magnoliopsida</taxon>
        <taxon>eudicotyledons</taxon>
        <taxon>Gunneridae</taxon>
        <taxon>Pentapetalae</taxon>
        <taxon>asterids</taxon>
        <taxon>campanulids</taxon>
        <taxon>Asterales</taxon>
        <taxon>Asteraceae</taxon>
        <taxon>Cichorioideae</taxon>
        <taxon>Cichorieae</taxon>
        <taxon>Lactucinae</taxon>
        <taxon>Lactuca</taxon>
    </lineage>
</organism>
<evidence type="ECO:0000313" key="1">
    <source>
        <dbReference type="EMBL" id="KAJ0228037.1"/>
    </source>
</evidence>
<dbReference type="AlphaFoldDB" id="A0A9R1WJQ8"/>
<accession>A0A9R1WJQ8</accession>
<comment type="caution">
    <text evidence="1">The sequence shown here is derived from an EMBL/GenBank/DDBJ whole genome shotgun (WGS) entry which is preliminary data.</text>
</comment>
<keyword evidence="2" id="KW-1185">Reference proteome</keyword>
<name>A0A9R1WJQ8_LACSA</name>
<protein>
    <submittedName>
        <fullName evidence="1">Uncharacterized protein</fullName>
    </submittedName>
</protein>
<sequence>MFVLPTSKPSFGHSFEEGGGISTNSDFNRPMADTTILEKCITFGPWGTNISFSAGKECIYIPDGFIKKIRILHGMCIDGIEFQSDSSTGARQKSFFGRQRGERTDMVTALI</sequence>
<dbReference type="EMBL" id="NBSK02000001">
    <property type="protein sequence ID" value="KAJ0228037.1"/>
    <property type="molecule type" value="Genomic_DNA"/>
</dbReference>
<evidence type="ECO:0000313" key="2">
    <source>
        <dbReference type="Proteomes" id="UP000235145"/>
    </source>
</evidence>